<dbReference type="PANTHER" id="PTHR46652">
    <property type="entry name" value="LEUCINE-RICH REPEAT AND IQ DOMAIN-CONTAINING PROTEIN 1-RELATED"/>
    <property type="match status" value="1"/>
</dbReference>
<feature type="compositionally biased region" description="Polar residues" evidence="3">
    <location>
        <begin position="1"/>
        <end position="32"/>
    </location>
</feature>
<reference evidence="4" key="2">
    <citation type="journal article" date="2023" name="Science">
        <title>Genomic signatures of disease resistance in endangered staghorn corals.</title>
        <authorList>
            <person name="Vollmer S.V."/>
            <person name="Selwyn J.D."/>
            <person name="Despard B.A."/>
            <person name="Roesel C.L."/>
        </authorList>
    </citation>
    <scope>NUCLEOTIDE SEQUENCE</scope>
    <source>
        <strain evidence="4">K2</strain>
    </source>
</reference>
<organism evidence="4 5">
    <name type="scientific">Acropora cervicornis</name>
    <name type="common">Staghorn coral</name>
    <dbReference type="NCBI Taxonomy" id="6130"/>
    <lineage>
        <taxon>Eukaryota</taxon>
        <taxon>Metazoa</taxon>
        <taxon>Cnidaria</taxon>
        <taxon>Anthozoa</taxon>
        <taxon>Hexacorallia</taxon>
        <taxon>Scleractinia</taxon>
        <taxon>Astrocoeniina</taxon>
        <taxon>Acroporidae</taxon>
        <taxon>Acropora</taxon>
    </lineage>
</organism>
<reference evidence="4" key="1">
    <citation type="journal article" date="2023" name="G3 (Bethesda)">
        <title>Whole genome assembly and annotation of the endangered Caribbean coral Acropora cervicornis.</title>
        <authorList>
            <person name="Selwyn J.D."/>
            <person name="Vollmer S.V."/>
        </authorList>
    </citation>
    <scope>NUCLEOTIDE SEQUENCE</scope>
    <source>
        <strain evidence="4">K2</strain>
    </source>
</reference>
<dbReference type="InterPro" id="IPR032675">
    <property type="entry name" value="LRR_dom_sf"/>
</dbReference>
<feature type="compositionally biased region" description="Polar residues" evidence="3">
    <location>
        <begin position="44"/>
        <end position="55"/>
    </location>
</feature>
<protein>
    <submittedName>
        <fullName evidence="4">Protein phosphatase 1 regulatory subunit 7</fullName>
    </submittedName>
</protein>
<evidence type="ECO:0000313" key="4">
    <source>
        <dbReference type="EMBL" id="KAK2571724.1"/>
    </source>
</evidence>
<feature type="region of interest" description="Disordered" evidence="3">
    <location>
        <begin position="409"/>
        <end position="428"/>
    </location>
</feature>
<keyword evidence="2" id="KW-0677">Repeat</keyword>
<dbReference type="PROSITE" id="PS51450">
    <property type="entry name" value="LRR"/>
    <property type="match status" value="4"/>
</dbReference>
<proteinExistence type="predicted"/>
<accession>A0AAD9R234</accession>
<dbReference type="InterPro" id="IPR001611">
    <property type="entry name" value="Leu-rich_rpt"/>
</dbReference>
<dbReference type="Pfam" id="PF13516">
    <property type="entry name" value="LRR_6"/>
    <property type="match status" value="1"/>
</dbReference>
<dbReference type="PANTHER" id="PTHR46652:SF3">
    <property type="entry name" value="LEUCINE-RICH REPEAT-CONTAINING PROTEIN 9"/>
    <property type="match status" value="1"/>
</dbReference>
<keyword evidence="5" id="KW-1185">Reference proteome</keyword>
<dbReference type="Pfam" id="PF12799">
    <property type="entry name" value="LRR_4"/>
    <property type="match status" value="1"/>
</dbReference>
<evidence type="ECO:0000256" key="2">
    <source>
        <dbReference type="ARBA" id="ARBA00022737"/>
    </source>
</evidence>
<feature type="region of interest" description="Disordered" evidence="3">
    <location>
        <begin position="1"/>
        <end position="55"/>
    </location>
</feature>
<dbReference type="InterPro" id="IPR025875">
    <property type="entry name" value="Leu-rich_rpt_4"/>
</dbReference>
<dbReference type="SMART" id="SM00365">
    <property type="entry name" value="LRR_SD22"/>
    <property type="match status" value="5"/>
</dbReference>
<sequence length="448" mass="50313">MLSGATTRSQKQVFSETKITGKSKSASTTLRQANKIPKEEKRVQSSPAESGTENKLSVQEILDRCRESDCGRVFEINLNGQALKQLPNLKEFPKLKILDLGCNKLKNVSPNDLEKNCELKELKLYANAITEISKGLQNVRKLKVLRLDNNHLSKIDYREIGCCSQLTVLDISCNDIQDISIQELDISRNRISNNLSGLKSLSNLTVLRAGNNDITSLNSLGKLRCLQELYLANNRISDIKSFPNQFSSLEILDLSNNMIENVDEMFVLSDISPLAELSVTGNPFHDKDEFSCHRQISQRLESLEFLDKVSLKRPSAGHSHAPPPMRPMSASQVVSKSVILNAFQVLRARQVEQQIRATLLEQESFEASITSRFSILRDLFESLPMELKTDPPDERPLSVLSRFDLESVSASRPSTAAEEDRPKSRCSSRSRIAEARAFAAEHFHSKQR</sequence>
<dbReference type="InterPro" id="IPR050836">
    <property type="entry name" value="SDS22/Internalin_LRR"/>
</dbReference>
<dbReference type="Pfam" id="PF13855">
    <property type="entry name" value="LRR_8"/>
    <property type="match status" value="1"/>
</dbReference>
<dbReference type="SMART" id="SM00369">
    <property type="entry name" value="LRR_TYP"/>
    <property type="match status" value="5"/>
</dbReference>
<dbReference type="SUPFAM" id="SSF52058">
    <property type="entry name" value="L domain-like"/>
    <property type="match status" value="1"/>
</dbReference>
<keyword evidence="1" id="KW-0433">Leucine-rich repeat</keyword>
<dbReference type="InterPro" id="IPR003591">
    <property type="entry name" value="Leu-rich_rpt_typical-subtyp"/>
</dbReference>
<evidence type="ECO:0000256" key="1">
    <source>
        <dbReference type="ARBA" id="ARBA00022614"/>
    </source>
</evidence>
<evidence type="ECO:0000313" key="5">
    <source>
        <dbReference type="Proteomes" id="UP001249851"/>
    </source>
</evidence>
<dbReference type="AlphaFoldDB" id="A0AAD9R234"/>
<gene>
    <name evidence="4" type="ORF">P5673_003113</name>
</gene>
<evidence type="ECO:0000256" key="3">
    <source>
        <dbReference type="SAM" id="MobiDB-lite"/>
    </source>
</evidence>
<dbReference type="EMBL" id="JARQWQ010000005">
    <property type="protein sequence ID" value="KAK2571724.1"/>
    <property type="molecule type" value="Genomic_DNA"/>
</dbReference>
<name>A0AAD9R234_ACRCE</name>
<comment type="caution">
    <text evidence="4">The sequence shown here is derived from an EMBL/GenBank/DDBJ whole genome shotgun (WGS) entry which is preliminary data.</text>
</comment>
<dbReference type="Proteomes" id="UP001249851">
    <property type="component" value="Unassembled WGS sequence"/>
</dbReference>
<dbReference type="Gene3D" id="3.80.10.10">
    <property type="entry name" value="Ribonuclease Inhibitor"/>
    <property type="match status" value="2"/>
</dbReference>